<feature type="binding site" evidence="6">
    <location>
        <position position="364"/>
    </location>
    <ligand>
        <name>[4Fe-4S] cluster</name>
        <dbReference type="ChEBI" id="CHEBI:49883"/>
    </ligand>
</feature>
<dbReference type="InterPro" id="IPR001030">
    <property type="entry name" value="Acoase/IPM_deHydtase_lsu_aba"/>
</dbReference>
<keyword evidence="3 6" id="KW-0408">Iron</keyword>
<dbReference type="Gene3D" id="3.30.499.10">
    <property type="entry name" value="Aconitase, domain 3"/>
    <property type="match status" value="2"/>
</dbReference>
<dbReference type="PANTHER" id="PTHR43822">
    <property type="entry name" value="HOMOACONITASE, MITOCHONDRIAL-RELATED"/>
    <property type="match status" value="1"/>
</dbReference>
<evidence type="ECO:0000313" key="9">
    <source>
        <dbReference type="Proteomes" id="UP001524944"/>
    </source>
</evidence>
<comment type="caution">
    <text evidence="8">The sequence shown here is derived from an EMBL/GenBank/DDBJ whole genome shotgun (WGS) entry which is preliminary data.</text>
</comment>
<dbReference type="RefSeq" id="WP_257912008.1">
    <property type="nucleotide sequence ID" value="NZ_JANPWE010000001.1"/>
</dbReference>
<dbReference type="EC" id="4.2.1.33" evidence="6"/>
<dbReference type="NCBIfam" id="TIGR02083">
    <property type="entry name" value="LEU2"/>
    <property type="match status" value="1"/>
</dbReference>
<protein>
    <recommendedName>
        <fullName evidence="6">3-isopropylmalate dehydratase large subunit</fullName>
        <ecNumber evidence="6">4.2.1.33</ecNumber>
    </recommendedName>
    <alternativeName>
        <fullName evidence="6">Alpha-IPM isomerase</fullName>
        <shortName evidence="6">IPMI</shortName>
    </alternativeName>
    <alternativeName>
        <fullName evidence="6">Isopropylmalate isomerase</fullName>
    </alternativeName>
</protein>
<dbReference type="HAMAP" id="MF_01027">
    <property type="entry name" value="LeuC_type2"/>
    <property type="match status" value="1"/>
</dbReference>
<dbReference type="PRINTS" id="PR00415">
    <property type="entry name" value="ACONITASE"/>
</dbReference>
<evidence type="ECO:0000313" key="8">
    <source>
        <dbReference type="EMBL" id="MCR6544364.1"/>
    </source>
</evidence>
<dbReference type="NCBIfam" id="TIGR01343">
    <property type="entry name" value="hacA_fam"/>
    <property type="match status" value="1"/>
</dbReference>
<dbReference type="Proteomes" id="UP001524944">
    <property type="component" value="Unassembled WGS sequence"/>
</dbReference>
<comment type="cofactor">
    <cofactor evidence="6">
        <name>[4Fe-4S] cluster</name>
        <dbReference type="ChEBI" id="CHEBI:49883"/>
    </cofactor>
    <text evidence="6">Binds 1 [4Fe-4S] cluster per subunit.</text>
</comment>
<comment type="catalytic activity">
    <reaction evidence="6">
        <text>(2R,3S)-3-isopropylmalate = (2S)-2-isopropylmalate</text>
        <dbReference type="Rhea" id="RHEA:32287"/>
        <dbReference type="ChEBI" id="CHEBI:1178"/>
        <dbReference type="ChEBI" id="CHEBI:35121"/>
        <dbReference type="EC" id="4.2.1.33"/>
    </reaction>
</comment>
<dbReference type="InterPro" id="IPR050067">
    <property type="entry name" value="IPM_dehydratase_rel_enz"/>
</dbReference>
<dbReference type="GO" id="GO:0003861">
    <property type="term" value="F:3-isopropylmalate dehydratase activity"/>
    <property type="evidence" value="ECO:0007669"/>
    <property type="project" value="UniProtKB-EC"/>
</dbReference>
<evidence type="ECO:0000259" key="7">
    <source>
        <dbReference type="Pfam" id="PF00330"/>
    </source>
</evidence>
<dbReference type="CDD" id="cd01583">
    <property type="entry name" value="IPMI"/>
    <property type="match status" value="1"/>
</dbReference>
<dbReference type="NCBIfam" id="TIGR02086">
    <property type="entry name" value="IPMI_arch"/>
    <property type="match status" value="1"/>
</dbReference>
<dbReference type="PANTHER" id="PTHR43822:SF16">
    <property type="entry name" value="3-ISOPROPYLMALATE DEHYDRATASE LARGE SUBUNIT 2"/>
    <property type="match status" value="1"/>
</dbReference>
<dbReference type="InterPro" id="IPR015931">
    <property type="entry name" value="Acnase/IPM_dHydase_lsu_aba_1/3"/>
</dbReference>
<keyword evidence="5 6" id="KW-0456">Lyase</keyword>
<keyword evidence="6" id="KW-0432">Leucine biosynthesis</keyword>
<dbReference type="Pfam" id="PF00330">
    <property type="entry name" value="Aconitase"/>
    <property type="match status" value="1"/>
</dbReference>
<evidence type="ECO:0000256" key="2">
    <source>
        <dbReference type="ARBA" id="ARBA00022723"/>
    </source>
</evidence>
<evidence type="ECO:0000256" key="4">
    <source>
        <dbReference type="ARBA" id="ARBA00023014"/>
    </source>
</evidence>
<proteinExistence type="inferred from homology"/>
<comment type="pathway">
    <text evidence="6">Amino-acid biosynthesis; L-leucine biosynthesis; L-leucine from 3-methyl-2-oxobutanoate: step 2/4.</text>
</comment>
<dbReference type="PROSITE" id="PS00450">
    <property type="entry name" value="ACONITASE_1"/>
    <property type="match status" value="1"/>
</dbReference>
<keyword evidence="6" id="KW-0028">Amino-acid biosynthesis</keyword>
<dbReference type="InterPro" id="IPR006251">
    <property type="entry name" value="Homoacnase/IPMdehydase_lsu"/>
</dbReference>
<accession>A0ABT1Y0G2</accession>
<feature type="domain" description="Aconitase/3-isopropylmalate dehydratase large subunit alpha/beta/alpha" evidence="7">
    <location>
        <begin position="7"/>
        <end position="412"/>
    </location>
</feature>
<dbReference type="InterPro" id="IPR033941">
    <property type="entry name" value="IPMI_cat"/>
</dbReference>
<dbReference type="SUPFAM" id="SSF53732">
    <property type="entry name" value="Aconitase iron-sulfur domain"/>
    <property type="match status" value="1"/>
</dbReference>
<evidence type="ECO:0000256" key="6">
    <source>
        <dbReference type="HAMAP-Rule" id="MF_01027"/>
    </source>
</evidence>
<name>A0ABT1Y0G2_9FIRM</name>
<gene>
    <name evidence="6 8" type="primary">leuC</name>
    <name evidence="8" type="ORF">NVS47_02360</name>
</gene>
<evidence type="ECO:0000256" key="5">
    <source>
        <dbReference type="ARBA" id="ARBA00023239"/>
    </source>
</evidence>
<reference evidence="8 9" key="1">
    <citation type="submission" date="2022-08" db="EMBL/GenBank/DDBJ databases">
        <title>Proteogenomics of the novel Dehalobacterium formicoaceticum strain EZ94 highlights a key role of methyltransferases during anaerobic dichloromethane degradation.</title>
        <authorList>
            <person name="Wasmund K."/>
        </authorList>
    </citation>
    <scope>NUCLEOTIDE SEQUENCE [LARGE SCALE GENOMIC DNA]</scope>
    <source>
        <strain evidence="8 9">EZ94</strain>
    </source>
</reference>
<comment type="subunit">
    <text evidence="6">Heterodimer of LeuC and LeuD.</text>
</comment>
<keyword evidence="6" id="KW-0100">Branched-chain amino acid biosynthesis</keyword>
<keyword evidence="2 6" id="KW-0479">Metal-binding</keyword>
<dbReference type="InterPro" id="IPR036008">
    <property type="entry name" value="Aconitase_4Fe-4S_dom"/>
</dbReference>
<dbReference type="NCBIfam" id="NF001614">
    <property type="entry name" value="PRK00402.1"/>
    <property type="match status" value="1"/>
</dbReference>
<evidence type="ECO:0000256" key="3">
    <source>
        <dbReference type="ARBA" id="ARBA00023004"/>
    </source>
</evidence>
<keyword evidence="4 6" id="KW-0411">Iron-sulfur</keyword>
<dbReference type="InterPro" id="IPR011826">
    <property type="entry name" value="HAcnase/IPMdehydase_lsu_prok"/>
</dbReference>
<feature type="binding site" evidence="6">
    <location>
        <position position="301"/>
    </location>
    <ligand>
        <name>[4Fe-4S] cluster</name>
        <dbReference type="ChEBI" id="CHEBI:49883"/>
    </ligand>
</feature>
<dbReference type="InterPro" id="IPR011823">
    <property type="entry name" value="IsopropMal_deHydtase_lsu_bac"/>
</dbReference>
<sequence length="421" mass="45405">MGMTITEKILAAHAGEEKVTPGQFINARLDVVLGNDVTGPVAINEFNKLGFQEVFDRDRIMLVPDHFTPNKDIKSAELSKTLREFAQNHEITNYFEIGRMGVEHCLLPEAGLVLPGDVIIGADSHTCTYGALGAFATGVGSTDMAAGMATGEAWFKVPSSIKFVFKGTDFNPWVSGKDLILYAIGQIGVDGALYQAMEFTGDGISALSMDSRFSMCNMAIEAGGKNGIIAPDETTLAYVRGRATREFKVYQSDSDAEYTQVLEYQVKDIQPQVAFPHLPENARNVTDAGEVWLNQVVIGSCTNGRLEDLRAAASLLEGKKVHPEVRCIVIPGTQEIYRQAMKEGLIDIFIDAQAAVSTPTCGPCLGGHMGILAKGERALATTNRNFVGRMGHPESEVYLSNPAVAAASAIMGRIAHPQEVM</sequence>
<comment type="similarity">
    <text evidence="6">Belongs to the aconitase/IPM isomerase family. LeuC type 2 subfamily.</text>
</comment>
<feature type="binding site" evidence="6">
    <location>
        <position position="361"/>
    </location>
    <ligand>
        <name>[4Fe-4S] cluster</name>
        <dbReference type="ChEBI" id="CHEBI:49883"/>
    </ligand>
</feature>
<dbReference type="InterPro" id="IPR018136">
    <property type="entry name" value="Aconitase_4Fe-4S_BS"/>
</dbReference>
<comment type="function">
    <text evidence="6">Catalyzes the isomerization between 2-isopropylmalate and 3-isopropylmalate, via the formation of 2-isopropylmaleate.</text>
</comment>
<keyword evidence="1 6" id="KW-0004">4Fe-4S</keyword>
<dbReference type="EMBL" id="JANPWE010000001">
    <property type="protein sequence ID" value="MCR6544364.1"/>
    <property type="molecule type" value="Genomic_DNA"/>
</dbReference>
<evidence type="ECO:0000256" key="1">
    <source>
        <dbReference type="ARBA" id="ARBA00022485"/>
    </source>
</evidence>
<keyword evidence="9" id="KW-1185">Reference proteome</keyword>
<organism evidence="8 9">
    <name type="scientific">Dehalobacterium formicoaceticum</name>
    <dbReference type="NCBI Taxonomy" id="51515"/>
    <lineage>
        <taxon>Bacteria</taxon>
        <taxon>Bacillati</taxon>
        <taxon>Bacillota</taxon>
        <taxon>Clostridia</taxon>
        <taxon>Eubacteriales</taxon>
        <taxon>Peptococcaceae</taxon>
        <taxon>Dehalobacterium</taxon>
    </lineage>
</organism>